<dbReference type="AlphaFoldDB" id="A0A433QMA9"/>
<gene>
    <name evidence="1" type="ORF">BC938DRAFT_478780</name>
</gene>
<proteinExistence type="predicted"/>
<organism evidence="1 2">
    <name type="scientific">Jimgerdemannia flammicorona</name>
    <dbReference type="NCBI Taxonomy" id="994334"/>
    <lineage>
        <taxon>Eukaryota</taxon>
        <taxon>Fungi</taxon>
        <taxon>Fungi incertae sedis</taxon>
        <taxon>Mucoromycota</taxon>
        <taxon>Mucoromycotina</taxon>
        <taxon>Endogonomycetes</taxon>
        <taxon>Endogonales</taxon>
        <taxon>Endogonaceae</taxon>
        <taxon>Jimgerdemannia</taxon>
    </lineage>
</organism>
<accession>A0A433QMA9</accession>
<comment type="caution">
    <text evidence="1">The sequence shown here is derived from an EMBL/GenBank/DDBJ whole genome shotgun (WGS) entry which is preliminary data.</text>
</comment>
<evidence type="ECO:0000313" key="1">
    <source>
        <dbReference type="EMBL" id="RUS30911.1"/>
    </source>
</evidence>
<protein>
    <submittedName>
        <fullName evidence="1">Uncharacterized protein</fullName>
    </submittedName>
</protein>
<dbReference type="Proteomes" id="UP000274822">
    <property type="component" value="Unassembled WGS sequence"/>
</dbReference>
<dbReference type="EMBL" id="RBNJ01003450">
    <property type="protein sequence ID" value="RUS30911.1"/>
    <property type="molecule type" value="Genomic_DNA"/>
</dbReference>
<evidence type="ECO:0000313" key="2">
    <source>
        <dbReference type="Proteomes" id="UP000274822"/>
    </source>
</evidence>
<sequence length="95" mass="10474">MEPNQRPERNVAIAFRTGNQVCFIKSLHHNFGNESDVLGDCGARDTRILSPDFESDGQKAPLTPEVSKAVVNCGRPLAFLCSYVHGEQGGQSYHR</sequence>
<name>A0A433QMA9_9FUNG</name>
<reference evidence="1 2" key="1">
    <citation type="journal article" date="2018" name="New Phytol.">
        <title>Phylogenomics of Endogonaceae and evolution of mycorrhizas within Mucoromycota.</title>
        <authorList>
            <person name="Chang Y."/>
            <person name="Desiro A."/>
            <person name="Na H."/>
            <person name="Sandor L."/>
            <person name="Lipzen A."/>
            <person name="Clum A."/>
            <person name="Barry K."/>
            <person name="Grigoriev I.V."/>
            <person name="Martin F.M."/>
            <person name="Stajich J.E."/>
            <person name="Smith M.E."/>
            <person name="Bonito G."/>
            <person name="Spatafora J.W."/>
        </authorList>
    </citation>
    <scope>NUCLEOTIDE SEQUENCE [LARGE SCALE GENOMIC DNA]</scope>
    <source>
        <strain evidence="1 2">AD002</strain>
    </source>
</reference>
<keyword evidence="2" id="KW-1185">Reference proteome</keyword>